<organism evidence="5 6">
    <name type="scientific">Carnegiea gigantea</name>
    <dbReference type="NCBI Taxonomy" id="171969"/>
    <lineage>
        <taxon>Eukaryota</taxon>
        <taxon>Viridiplantae</taxon>
        <taxon>Streptophyta</taxon>
        <taxon>Embryophyta</taxon>
        <taxon>Tracheophyta</taxon>
        <taxon>Spermatophyta</taxon>
        <taxon>Magnoliopsida</taxon>
        <taxon>eudicotyledons</taxon>
        <taxon>Gunneridae</taxon>
        <taxon>Pentapetalae</taxon>
        <taxon>Caryophyllales</taxon>
        <taxon>Cactineae</taxon>
        <taxon>Cactaceae</taxon>
        <taxon>Cactoideae</taxon>
        <taxon>Echinocereeae</taxon>
        <taxon>Carnegiea</taxon>
    </lineage>
</organism>
<evidence type="ECO:0000256" key="2">
    <source>
        <dbReference type="ARBA" id="ARBA00022679"/>
    </source>
</evidence>
<gene>
    <name evidence="5" type="ORF">Cgig2_028086</name>
</gene>
<dbReference type="GO" id="GO:0016279">
    <property type="term" value="F:protein-lysine N-methyltransferase activity"/>
    <property type="evidence" value="ECO:0007669"/>
    <property type="project" value="TreeGrafter"/>
</dbReference>
<keyword evidence="6" id="KW-1185">Reference proteome</keyword>
<evidence type="ECO:0000256" key="3">
    <source>
        <dbReference type="ARBA" id="ARBA00022691"/>
    </source>
</evidence>
<sequence>MGVPIEDNQELGIKESRNSCFPTTETELLAMPSSSSNAGGTMDDCLLVIELPEDDPLFEKKKKLLQDKGFAPSECVKLQNISGLDSLNVLLDSLLQRARIIHLNDFELYFGLMNLDQVQELYSPRNEIEALNFILSLVNLYIKKNSHENMAIPRDLRDAIIERIDNFGEKNKVKTRILKEACDNEKQITRWADNCGVKSKLEIAYVEGAGRGALAAEDLGVGEIALEIPISVIISEDLVYESDMIHILETIEGISGETMLLLWSMRERHNVNSKHKSYFDALPEEFNTGLSFGIEAMMALDETLASEEIFQAKEHLRCRYDELFPVLCDCYPDVFPPEFYTWEQYLWACELWYSNSMRVMFPDGKLRTCLIPMAGFLNHSVYPHILHYGKVDSETNTLNFPLSRPCKKGEQCYLSYGCLASSHLLTFYGFIPQELNPYDVIPLDIEATEDCSFMEDYPAPDTTTHMLRGTWLSANQEIFYYGLPSPLLEHLRKVQSPGLRTMTQLQENLENELRVLEDIRDIFDDMMEKLGGTEMDDRENPRHDVQLAIQYKDLQRSIVSSILTACHSGRRIVELQLMKCMEEDVRG</sequence>
<dbReference type="InterPro" id="IPR036464">
    <property type="entry name" value="Rubisco_LSMT_subst-bd_sf"/>
</dbReference>
<protein>
    <recommendedName>
        <fullName evidence="4">SET domain-containing protein</fullName>
    </recommendedName>
</protein>
<dbReference type="PROSITE" id="PS50280">
    <property type="entry name" value="SET"/>
    <property type="match status" value="1"/>
</dbReference>
<dbReference type="InterPro" id="IPR015353">
    <property type="entry name" value="Rubisco_LSMT_subst-bd"/>
</dbReference>
<dbReference type="InterPro" id="IPR001214">
    <property type="entry name" value="SET_dom"/>
</dbReference>
<dbReference type="GO" id="GO:0032259">
    <property type="term" value="P:methylation"/>
    <property type="evidence" value="ECO:0007669"/>
    <property type="project" value="UniProtKB-KW"/>
</dbReference>
<dbReference type="InterPro" id="IPR046341">
    <property type="entry name" value="SET_dom_sf"/>
</dbReference>
<dbReference type="Proteomes" id="UP001153076">
    <property type="component" value="Unassembled WGS sequence"/>
</dbReference>
<dbReference type="InterPro" id="IPR050600">
    <property type="entry name" value="SETD3_SETD6_MTase"/>
</dbReference>
<evidence type="ECO:0000313" key="5">
    <source>
        <dbReference type="EMBL" id="KAJ8444205.1"/>
    </source>
</evidence>
<dbReference type="AlphaFoldDB" id="A0A9Q1KJQ4"/>
<dbReference type="CDD" id="cd10527">
    <property type="entry name" value="SET_LSMT"/>
    <property type="match status" value="1"/>
</dbReference>
<evidence type="ECO:0000313" key="6">
    <source>
        <dbReference type="Proteomes" id="UP001153076"/>
    </source>
</evidence>
<dbReference type="Pfam" id="PF09273">
    <property type="entry name" value="Rubis-subs-bind"/>
    <property type="match status" value="1"/>
</dbReference>
<dbReference type="PANTHER" id="PTHR13271:SF103">
    <property type="entry name" value="N-METHYLTRANSFERASE DOMAIN AND SET DOMAIN CONTAINING PROTEIN-RELATED"/>
    <property type="match status" value="1"/>
</dbReference>
<name>A0A9Q1KJQ4_9CARY</name>
<proteinExistence type="predicted"/>
<dbReference type="PANTHER" id="PTHR13271">
    <property type="entry name" value="UNCHARACTERIZED PUTATIVE METHYLTRANSFERASE"/>
    <property type="match status" value="1"/>
</dbReference>
<keyword evidence="2" id="KW-0808">Transferase</keyword>
<evidence type="ECO:0000259" key="4">
    <source>
        <dbReference type="PROSITE" id="PS50280"/>
    </source>
</evidence>
<dbReference type="Gene3D" id="3.90.1420.10">
    <property type="entry name" value="Rubisco LSMT, substrate-binding domain"/>
    <property type="match status" value="1"/>
</dbReference>
<accession>A0A9Q1KJQ4</accession>
<reference evidence="5" key="1">
    <citation type="submission" date="2022-04" db="EMBL/GenBank/DDBJ databases">
        <title>Carnegiea gigantea Genome sequencing and assembly v2.</title>
        <authorList>
            <person name="Copetti D."/>
            <person name="Sanderson M.J."/>
            <person name="Burquez A."/>
            <person name="Wojciechowski M.F."/>
        </authorList>
    </citation>
    <scope>NUCLEOTIDE SEQUENCE</scope>
    <source>
        <strain evidence="5">SGP5-SGP5p</strain>
        <tissue evidence="5">Aerial part</tissue>
    </source>
</reference>
<dbReference type="SUPFAM" id="SSF82199">
    <property type="entry name" value="SET domain"/>
    <property type="match status" value="1"/>
</dbReference>
<dbReference type="EMBL" id="JAKOGI010000103">
    <property type="protein sequence ID" value="KAJ8444205.1"/>
    <property type="molecule type" value="Genomic_DNA"/>
</dbReference>
<keyword evidence="3" id="KW-0949">S-adenosyl-L-methionine</keyword>
<evidence type="ECO:0000256" key="1">
    <source>
        <dbReference type="ARBA" id="ARBA00022603"/>
    </source>
</evidence>
<feature type="domain" description="SET" evidence="4">
    <location>
        <begin position="199"/>
        <end position="417"/>
    </location>
</feature>
<keyword evidence="1" id="KW-0489">Methyltransferase</keyword>
<dbReference type="FunFam" id="3.90.1410.10:FF:000011">
    <property type="entry name" value="Transcription factor, E2F and DP-related"/>
    <property type="match status" value="1"/>
</dbReference>
<dbReference type="Gene3D" id="3.90.1410.10">
    <property type="entry name" value="set domain protein methyltransferase, domain 1"/>
    <property type="match status" value="1"/>
</dbReference>
<comment type="caution">
    <text evidence="5">The sequence shown here is derived from an EMBL/GenBank/DDBJ whole genome shotgun (WGS) entry which is preliminary data.</text>
</comment>
<dbReference type="OrthoDB" id="341421at2759"/>